<sequence length="129" mass="14863">MMSSVEEWVNDELHSLTGISDRTIGQFIMALARKSTDTDDLVQRFRDTDALQITAEVRNFASSLLSMIPHAVMRLNRRLKLVSSDEEDEVPLKKRKEIAVIFCIIPHFLSAFTAFNSAYNQKLKQIYQR</sequence>
<reference evidence="3" key="1">
    <citation type="submission" date="2022-11" db="UniProtKB">
        <authorList>
            <consortium name="WormBaseParasite"/>
        </authorList>
    </citation>
    <scope>IDENTIFICATION</scope>
</reference>
<accession>A0A914S6E8</accession>
<dbReference type="WBParaSite" id="PEQ_0001426401-mRNA-1">
    <property type="protein sequence ID" value="PEQ_0001426401-mRNA-1"/>
    <property type="gene ID" value="PEQ_0001426401"/>
</dbReference>
<evidence type="ECO:0000313" key="3">
    <source>
        <dbReference type="WBParaSite" id="PEQ_0001426401-mRNA-1"/>
    </source>
</evidence>
<organism evidence="2 3">
    <name type="scientific">Parascaris equorum</name>
    <name type="common">Equine roundworm</name>
    <dbReference type="NCBI Taxonomy" id="6256"/>
    <lineage>
        <taxon>Eukaryota</taxon>
        <taxon>Metazoa</taxon>
        <taxon>Ecdysozoa</taxon>
        <taxon>Nematoda</taxon>
        <taxon>Chromadorea</taxon>
        <taxon>Rhabditida</taxon>
        <taxon>Spirurina</taxon>
        <taxon>Ascaridomorpha</taxon>
        <taxon>Ascaridoidea</taxon>
        <taxon>Ascarididae</taxon>
        <taxon>Parascaris</taxon>
    </lineage>
</organism>
<dbReference type="AlphaFoldDB" id="A0A914S6E8"/>
<keyword evidence="1" id="KW-0472">Membrane</keyword>
<evidence type="ECO:0000256" key="1">
    <source>
        <dbReference type="SAM" id="Phobius"/>
    </source>
</evidence>
<protein>
    <submittedName>
        <fullName evidence="3">Uncharacterized protein</fullName>
    </submittedName>
</protein>
<keyword evidence="1" id="KW-0812">Transmembrane</keyword>
<proteinExistence type="predicted"/>
<feature type="transmembrane region" description="Helical" evidence="1">
    <location>
        <begin position="98"/>
        <end position="119"/>
    </location>
</feature>
<evidence type="ECO:0000313" key="2">
    <source>
        <dbReference type="Proteomes" id="UP000887564"/>
    </source>
</evidence>
<name>A0A914S6E8_PAREQ</name>
<dbReference type="Proteomes" id="UP000887564">
    <property type="component" value="Unplaced"/>
</dbReference>
<keyword evidence="1" id="KW-1133">Transmembrane helix</keyword>
<keyword evidence="2" id="KW-1185">Reference proteome</keyword>